<evidence type="ECO:0000256" key="1">
    <source>
        <dbReference type="SAM" id="SignalP"/>
    </source>
</evidence>
<evidence type="ECO:0000313" key="3">
    <source>
        <dbReference type="Proteomes" id="UP000535589"/>
    </source>
</evidence>
<evidence type="ECO:0000313" key="2">
    <source>
        <dbReference type="EMBL" id="NLS11643.1"/>
    </source>
</evidence>
<sequence>MRRFWFVLLNAFLPISLSAAPAVWEITQHQMTIRIIGSIHVGDASFYPLPKAITEPLTTADGLIIEADLSTTKPLRYPKTDITTDAILTQPQKKTLERLANTLGLPAAPLLESAPWLTAATIELTLAAKAGMTPEYGVDQHLVVLAQKDGVPLLPLETAQYQLDLLTGDAEDGKALLQAYLQPATKSEANFRCMIESWQAGNTRNLAQFANNPEMSKPLKERLLYLRNQDWARKIMRWTVERPGEYVMVVGALHLVGQDNLLELLKNRGFSVKRLTQADPISCHLLP</sequence>
<dbReference type="InterPro" id="IPR002816">
    <property type="entry name" value="TraB/PrgY/GumN_fam"/>
</dbReference>
<keyword evidence="1" id="KW-0732">Signal</keyword>
<gene>
    <name evidence="2" type="ORF">HGP28_01895</name>
</gene>
<name>A0A7X8TMT7_9VIBR</name>
<protein>
    <submittedName>
        <fullName evidence="2">TraB/GumN family protein</fullName>
    </submittedName>
</protein>
<dbReference type="CDD" id="cd14789">
    <property type="entry name" value="Tiki"/>
    <property type="match status" value="1"/>
</dbReference>
<dbReference type="InterPro" id="IPR047111">
    <property type="entry name" value="YbaP-like"/>
</dbReference>
<reference evidence="2 3" key="1">
    <citation type="submission" date="2020-04" db="EMBL/GenBank/DDBJ databases">
        <title>Vibrio sp. SM6, a novel species isolated from seawater.</title>
        <authorList>
            <person name="Wang X."/>
        </authorList>
    </citation>
    <scope>NUCLEOTIDE SEQUENCE [LARGE SCALE GENOMIC DNA]</scope>
    <source>
        <strain evidence="2 3">SM6</strain>
    </source>
</reference>
<dbReference type="Pfam" id="PF01963">
    <property type="entry name" value="TraB_PrgY_gumN"/>
    <property type="match status" value="1"/>
</dbReference>
<dbReference type="AlphaFoldDB" id="A0A7X8TMT7"/>
<feature type="signal peptide" evidence="1">
    <location>
        <begin position="1"/>
        <end position="19"/>
    </location>
</feature>
<comment type="caution">
    <text evidence="2">The sequence shown here is derived from an EMBL/GenBank/DDBJ whole genome shotgun (WGS) entry which is preliminary data.</text>
</comment>
<dbReference type="PANTHER" id="PTHR40590">
    <property type="entry name" value="CYTOPLASMIC PROTEIN-RELATED"/>
    <property type="match status" value="1"/>
</dbReference>
<dbReference type="Proteomes" id="UP000535589">
    <property type="component" value="Unassembled WGS sequence"/>
</dbReference>
<organism evidence="2 3">
    <name type="scientific">Vibrio agarilyticus</name>
    <dbReference type="NCBI Taxonomy" id="2726741"/>
    <lineage>
        <taxon>Bacteria</taxon>
        <taxon>Pseudomonadati</taxon>
        <taxon>Pseudomonadota</taxon>
        <taxon>Gammaproteobacteria</taxon>
        <taxon>Vibrionales</taxon>
        <taxon>Vibrionaceae</taxon>
        <taxon>Vibrio</taxon>
    </lineage>
</organism>
<dbReference type="EMBL" id="JABAIK010000001">
    <property type="protein sequence ID" value="NLS11643.1"/>
    <property type="molecule type" value="Genomic_DNA"/>
</dbReference>
<keyword evidence="3" id="KW-1185">Reference proteome</keyword>
<feature type="chain" id="PRO_5030653804" evidence="1">
    <location>
        <begin position="20"/>
        <end position="287"/>
    </location>
</feature>
<dbReference type="PANTHER" id="PTHR40590:SF1">
    <property type="entry name" value="CYTOPLASMIC PROTEIN"/>
    <property type="match status" value="1"/>
</dbReference>
<accession>A0A7X8TMT7</accession>
<proteinExistence type="predicted"/>
<dbReference type="RefSeq" id="WP_168834732.1">
    <property type="nucleotide sequence ID" value="NZ_JABAIK010000001.1"/>
</dbReference>